<dbReference type="InterPro" id="IPR015943">
    <property type="entry name" value="WD40/YVTN_repeat-like_dom_sf"/>
</dbReference>
<feature type="chain" id="PRO_5022002391" evidence="1">
    <location>
        <begin position="22"/>
        <end position="1133"/>
    </location>
</feature>
<protein>
    <submittedName>
        <fullName evidence="2">Uncharacterized protein</fullName>
    </submittedName>
</protein>
<dbReference type="EMBL" id="VJVV01000008">
    <property type="protein sequence ID" value="TRO80312.1"/>
    <property type="molecule type" value="Genomic_DNA"/>
</dbReference>
<dbReference type="InterPro" id="IPR011047">
    <property type="entry name" value="Quinoprotein_ADH-like_sf"/>
</dbReference>
<dbReference type="Gene3D" id="3.40.50.410">
    <property type="entry name" value="von Willebrand factor, type A domain"/>
    <property type="match status" value="1"/>
</dbReference>
<dbReference type="InterPro" id="IPR036465">
    <property type="entry name" value="vWFA_dom_sf"/>
</dbReference>
<organism evidence="2 3">
    <name type="scientific">Trichloromonas acetexigens</name>
    <dbReference type="NCBI Taxonomy" id="38815"/>
    <lineage>
        <taxon>Bacteria</taxon>
        <taxon>Pseudomonadati</taxon>
        <taxon>Thermodesulfobacteriota</taxon>
        <taxon>Desulfuromonadia</taxon>
        <taxon>Desulfuromonadales</taxon>
        <taxon>Trichloromonadaceae</taxon>
        <taxon>Trichloromonas</taxon>
    </lineage>
</organism>
<dbReference type="SUPFAM" id="SSF50998">
    <property type="entry name" value="Quinoprotein alcohol dehydrogenase-like"/>
    <property type="match status" value="1"/>
</dbReference>
<dbReference type="Proteomes" id="UP000317155">
    <property type="component" value="Unassembled WGS sequence"/>
</dbReference>
<evidence type="ECO:0000256" key="1">
    <source>
        <dbReference type="SAM" id="SignalP"/>
    </source>
</evidence>
<accession>A0A550JB50</accession>
<proteinExistence type="predicted"/>
<dbReference type="AlphaFoldDB" id="A0A550JB50"/>
<keyword evidence="1" id="KW-0732">Signal</keyword>
<reference evidence="2 3" key="1">
    <citation type="submission" date="2019-07" db="EMBL/GenBank/DDBJ databases">
        <title>Insights of Desulfuromonas acetexigens electromicrobiology.</title>
        <authorList>
            <person name="Katuri K."/>
            <person name="Sapireddy V."/>
            <person name="Shaw D.R."/>
            <person name="Saikaly P."/>
        </authorList>
    </citation>
    <scope>NUCLEOTIDE SEQUENCE [LARGE SCALE GENOMIC DNA]</scope>
    <source>
        <strain evidence="2 3">2873</strain>
    </source>
</reference>
<dbReference type="OrthoDB" id="7156875at2"/>
<evidence type="ECO:0000313" key="2">
    <source>
        <dbReference type="EMBL" id="TRO80312.1"/>
    </source>
</evidence>
<sequence>MKLSRFLFLVSLLLMALTAQADDIDIYGVSGIGEGLKPNVLIILDNSGSMDENDVPGEPYDPNVTYSGNYETNRVYEKDGKSWDFYFSDIDSANWTCEPARTQLKTTGSWKGKLRLKKGIVTCTNSGSAHDYRLGNYRNFLASGGAYRIRMEVAKEVVANLIYQNHEKVNFGLMAFNTGGNADNGGYIVAKCGAELQTLIGSYTPGTSVMLDKEQNDFGAVGTLYSTTWTPLSETMAEAGLYFAGKQSWFNGTSTGSSYPLGKYSYSCTQDNDGCQNYNASSPIEFRCQKNYIILVTDGEPTHDDDKLDILNYIINQHLTESGTDGNNSYLDDVAEFLNANDLLPELGSAGDFPDQTVTTYTVGFQTDQDLLESTASRGGGEYYTATSAAELGESLTNIIDTIGQLNEMFTASTVPVSTADGVFSGNHIYLGLFQPTNQSNWLGNLKKFGLSDDGAILDKFGNPAANDKGTIFDSATSYWCTAADGPNVAAGGAGELLRDRATERVLYTYTGSNSALNHSSNMFTATNTVLTAATDADPPGLGLSLDDINAVHRGVAEDWPLGSLLHFQPLVEHYDIDNDGAYDGSGDKSVIFVGGNDGLLHCFDDSTGEELWGFIPPDLLSNINLLSSADDLLYFVDGNASLYHYDDDGSANTPDKKLLIFGQRRGGFSYTTLDVTNHSAPLYKYSIDADHLGSGQEVLGQSWAEPQPCRMGYMDNSTYKTKDVFFLSGGYDINQDKEGEEKATEDSIGRAVFAIDAQTGALFSNCLFSHSNYASMTHSIIDAAAYPSPYTGTSTRIYAGDLNGNLFAFRDDIFHRNRDASKSADFEGKYDGQEDGNWEQKLKLYSAPGKKIWYAPEITYEYYPVNFTYPANETGGSSEEIRTEYRVGDFVFFGTGDRSRPNETGTVNVFYAIKNNWQWPDNSPTIIEAYVDKNDNGTVKAKSDNHIITDEEYFILDVTDNRIHDQQVDEQVRIDFNNFVKTALKKPNNRGWFLRLIEKNGSSVGEKLVSSPLIFSGIVLFTTFVPESNADGSCDAGNDPCASPGSSGTGYLYALDYLTGADAFNLVEERRLPLAKSGIPPAPTLIVTEEGPIVLVGTQGPSDDDEDDDIDPWPDLKKNVVERFFWRQLNLN</sequence>
<name>A0A550JB50_9BACT</name>
<dbReference type="RefSeq" id="WP_092058554.1">
    <property type="nucleotide sequence ID" value="NZ_FOJJ01000040.1"/>
</dbReference>
<evidence type="ECO:0000313" key="3">
    <source>
        <dbReference type="Proteomes" id="UP000317155"/>
    </source>
</evidence>
<dbReference type="SUPFAM" id="SSF53300">
    <property type="entry name" value="vWA-like"/>
    <property type="match status" value="1"/>
</dbReference>
<keyword evidence="3" id="KW-1185">Reference proteome</keyword>
<comment type="caution">
    <text evidence="2">The sequence shown here is derived from an EMBL/GenBank/DDBJ whole genome shotgun (WGS) entry which is preliminary data.</text>
</comment>
<feature type="signal peptide" evidence="1">
    <location>
        <begin position="1"/>
        <end position="21"/>
    </location>
</feature>
<gene>
    <name evidence="2" type="ORF">FL622_11830</name>
</gene>
<dbReference type="Gene3D" id="2.130.10.10">
    <property type="entry name" value="YVTN repeat-like/Quinoprotein amine dehydrogenase"/>
    <property type="match status" value="1"/>
</dbReference>